<dbReference type="RefSeq" id="WP_183276990.1">
    <property type="nucleotide sequence ID" value="NZ_BLZR01000001.1"/>
</dbReference>
<dbReference type="InterPro" id="IPR000253">
    <property type="entry name" value="FHA_dom"/>
</dbReference>
<dbReference type="SMART" id="SM00240">
    <property type="entry name" value="FHA"/>
    <property type="match status" value="1"/>
</dbReference>
<dbReference type="EMBL" id="BLZR01000001">
    <property type="protein sequence ID" value="GFP75489.1"/>
    <property type="molecule type" value="Genomic_DNA"/>
</dbReference>
<keyword evidence="5" id="KW-1185">Reference proteome</keyword>
<dbReference type="AlphaFoldDB" id="A0A6V8SE28"/>
<dbReference type="InterPro" id="IPR002035">
    <property type="entry name" value="VWF_A"/>
</dbReference>
<feature type="domain" description="VWFA" evidence="3">
    <location>
        <begin position="90"/>
        <end position="264"/>
    </location>
</feature>
<name>A0A6V8SE28_9CLOT</name>
<dbReference type="PROSITE" id="PS50006">
    <property type="entry name" value="FHA_DOMAIN"/>
    <property type="match status" value="1"/>
</dbReference>
<dbReference type="InterPro" id="IPR008984">
    <property type="entry name" value="SMAD_FHA_dom_sf"/>
</dbReference>
<evidence type="ECO:0000313" key="5">
    <source>
        <dbReference type="Proteomes" id="UP000580568"/>
    </source>
</evidence>
<dbReference type="SUPFAM" id="SSF49879">
    <property type="entry name" value="SMAD/FHA domain"/>
    <property type="match status" value="1"/>
</dbReference>
<evidence type="ECO:0008006" key="6">
    <source>
        <dbReference type="Google" id="ProtNLM"/>
    </source>
</evidence>
<keyword evidence="1" id="KW-0812">Transmembrane</keyword>
<dbReference type="CDD" id="cd00198">
    <property type="entry name" value="vWFA"/>
    <property type="match status" value="1"/>
</dbReference>
<dbReference type="SMART" id="SM00327">
    <property type="entry name" value="VWA"/>
    <property type="match status" value="1"/>
</dbReference>
<evidence type="ECO:0000256" key="1">
    <source>
        <dbReference type="SAM" id="Phobius"/>
    </source>
</evidence>
<gene>
    <name evidence="4" type="ORF">bsdtw1_01569</name>
</gene>
<feature type="domain" description="FHA" evidence="2">
    <location>
        <begin position="459"/>
        <end position="510"/>
    </location>
</feature>
<reference evidence="4 5" key="1">
    <citation type="submission" date="2020-07" db="EMBL/GenBank/DDBJ databases">
        <title>A new beta-1,3-glucan-decomposing anaerobic bacterium isolated from anoxic soil subjected to biological soil disinfestation.</title>
        <authorList>
            <person name="Ueki A."/>
            <person name="Tonouchi A."/>
        </authorList>
    </citation>
    <scope>NUCLEOTIDE SEQUENCE [LARGE SCALE GENOMIC DNA]</scope>
    <source>
        <strain evidence="4 5">TW1</strain>
    </source>
</reference>
<sequence>MKKFLLYIFCIICMTVFSIDVFALEESEKLIINSVNVKKDSFSVYFDTVYTNGSFNSSNIDSSNLTASIGSVKLPLKSLDRYESTGEGIAYVLMADASKSMGTKGKESIIKLFTEIINQASINDKIAVVTFGESENILQDFTSDKKILIDKINTVNVKEDGTDLYRAVSKALDMLSSDKSLPAEKAIVILSDGQESNDQGITKDEVLLKLPQSHIPVVSVPYKTSDSAAAKENLKILGSFARLSNGLDFTQNDNKTFSDIAKATAERFKKTFVGKFDSSAVKMEGQTVTLNLAVKLNGSTTISANQSIVLPVVDTSQTTKITPTPPQTQTSVVPGKNTKGFSKYIPYIAGGAIILLTVLVLLVTKMRKKDEYTEYSFNEGGSTGEEEKNSTVFVSEGDENKAMEVGKTVGLYEESNGSNSIQKTGPLPQSPPKGGIKIRFTKLGREDIVSYEILLSSSIIIGRDPAIAKLVFKEDELLSGKHCELVLQDSRIFVRDLGSTNGTYVNGVPLSGPCCLHNDDILLIGSMELRVCFYEPN</sequence>
<dbReference type="Pfam" id="PF00498">
    <property type="entry name" value="FHA"/>
    <property type="match status" value="1"/>
</dbReference>
<keyword evidence="1" id="KW-1133">Transmembrane helix</keyword>
<evidence type="ECO:0000259" key="3">
    <source>
        <dbReference type="PROSITE" id="PS50234"/>
    </source>
</evidence>
<evidence type="ECO:0000259" key="2">
    <source>
        <dbReference type="PROSITE" id="PS50006"/>
    </source>
</evidence>
<accession>A0A6V8SE28</accession>
<evidence type="ECO:0000313" key="4">
    <source>
        <dbReference type="EMBL" id="GFP75489.1"/>
    </source>
</evidence>
<dbReference type="Gene3D" id="2.60.200.20">
    <property type="match status" value="1"/>
</dbReference>
<comment type="caution">
    <text evidence="4">The sequence shown here is derived from an EMBL/GenBank/DDBJ whole genome shotgun (WGS) entry which is preliminary data.</text>
</comment>
<dbReference type="Pfam" id="PF13519">
    <property type="entry name" value="VWA_2"/>
    <property type="match status" value="1"/>
</dbReference>
<dbReference type="InterPro" id="IPR036465">
    <property type="entry name" value="vWFA_dom_sf"/>
</dbReference>
<dbReference type="Proteomes" id="UP000580568">
    <property type="component" value="Unassembled WGS sequence"/>
</dbReference>
<dbReference type="CDD" id="cd00060">
    <property type="entry name" value="FHA"/>
    <property type="match status" value="1"/>
</dbReference>
<dbReference type="Gene3D" id="3.40.50.410">
    <property type="entry name" value="von Willebrand factor, type A domain"/>
    <property type="match status" value="1"/>
</dbReference>
<protein>
    <recommendedName>
        <fullName evidence="6">FHA domain-containing protein</fullName>
    </recommendedName>
</protein>
<feature type="transmembrane region" description="Helical" evidence="1">
    <location>
        <begin position="344"/>
        <end position="363"/>
    </location>
</feature>
<proteinExistence type="predicted"/>
<keyword evidence="1" id="KW-0472">Membrane</keyword>
<organism evidence="4 5">
    <name type="scientific">Clostridium fungisolvens</name>
    <dbReference type="NCBI Taxonomy" id="1604897"/>
    <lineage>
        <taxon>Bacteria</taxon>
        <taxon>Bacillati</taxon>
        <taxon>Bacillota</taxon>
        <taxon>Clostridia</taxon>
        <taxon>Eubacteriales</taxon>
        <taxon>Clostridiaceae</taxon>
        <taxon>Clostridium</taxon>
    </lineage>
</organism>
<dbReference type="PROSITE" id="PS50234">
    <property type="entry name" value="VWFA"/>
    <property type="match status" value="1"/>
</dbReference>
<dbReference type="SUPFAM" id="SSF53300">
    <property type="entry name" value="vWA-like"/>
    <property type="match status" value="1"/>
</dbReference>